<evidence type="ECO:0000313" key="6">
    <source>
        <dbReference type="Proteomes" id="UP000177445"/>
    </source>
</evidence>
<reference evidence="5 6" key="1">
    <citation type="submission" date="2016-10" db="EMBL/GenBank/DDBJ databases">
        <title>Marinobacter salinus sp. nov., a moderately halophilic bacterium isolated from a tidal flat environment.</title>
        <authorList>
            <person name="Park S.-J."/>
        </authorList>
    </citation>
    <scope>NUCLEOTIDE SEQUENCE [LARGE SCALE GENOMIC DNA]</scope>
    <source>
        <strain evidence="5 6">Hb8</strain>
    </source>
</reference>
<evidence type="ECO:0000256" key="1">
    <source>
        <dbReference type="ARBA" id="ARBA00023015"/>
    </source>
</evidence>
<dbReference type="PROSITE" id="PS00041">
    <property type="entry name" value="HTH_ARAC_FAMILY_1"/>
    <property type="match status" value="1"/>
</dbReference>
<dbReference type="InterPro" id="IPR018062">
    <property type="entry name" value="HTH_AraC-typ_CS"/>
</dbReference>
<keyword evidence="2" id="KW-0238">DNA-binding</keyword>
<dbReference type="SUPFAM" id="SSF52317">
    <property type="entry name" value="Class I glutamine amidotransferase-like"/>
    <property type="match status" value="1"/>
</dbReference>
<organism evidence="5 6">
    <name type="scientific">Marinobacter salinus</name>
    <dbReference type="NCBI Taxonomy" id="1874317"/>
    <lineage>
        <taxon>Bacteria</taxon>
        <taxon>Pseudomonadati</taxon>
        <taxon>Pseudomonadota</taxon>
        <taxon>Gammaproteobacteria</taxon>
        <taxon>Pseudomonadales</taxon>
        <taxon>Marinobacteraceae</taxon>
        <taxon>Marinobacter</taxon>
    </lineage>
</organism>
<accession>A0A1D9GPZ5</accession>
<dbReference type="InterPro" id="IPR018060">
    <property type="entry name" value="HTH_AraC"/>
</dbReference>
<proteinExistence type="predicted"/>
<dbReference type="Gene3D" id="1.10.10.60">
    <property type="entry name" value="Homeodomain-like"/>
    <property type="match status" value="2"/>
</dbReference>
<dbReference type="InterPro" id="IPR052158">
    <property type="entry name" value="INH-QAR"/>
</dbReference>
<protein>
    <submittedName>
        <fullName evidence="5">AraC family transcriptional regulator</fullName>
    </submittedName>
</protein>
<dbReference type="EMBL" id="CP017715">
    <property type="protein sequence ID" value="AOY89470.1"/>
    <property type="molecule type" value="Genomic_DNA"/>
</dbReference>
<keyword evidence="1" id="KW-0805">Transcription regulation</keyword>
<dbReference type="Pfam" id="PF12833">
    <property type="entry name" value="HTH_18"/>
    <property type="match status" value="1"/>
</dbReference>
<dbReference type="PROSITE" id="PS01124">
    <property type="entry name" value="HTH_ARAC_FAMILY_2"/>
    <property type="match status" value="1"/>
</dbReference>
<evidence type="ECO:0000313" key="5">
    <source>
        <dbReference type="EMBL" id="AOY89470.1"/>
    </source>
</evidence>
<dbReference type="PANTHER" id="PTHR43130:SF3">
    <property type="entry name" value="HTH-TYPE TRANSCRIPTIONAL REGULATOR RV1931C"/>
    <property type="match status" value="1"/>
</dbReference>
<name>A0A1D9GPZ5_9GAMM</name>
<dbReference type="Gene3D" id="3.40.50.880">
    <property type="match status" value="1"/>
</dbReference>
<dbReference type="KEGG" id="msq:BKP64_15560"/>
<dbReference type="AlphaFoldDB" id="A0A1D9GPZ5"/>
<evidence type="ECO:0000256" key="3">
    <source>
        <dbReference type="ARBA" id="ARBA00023163"/>
    </source>
</evidence>
<dbReference type="OrthoDB" id="9803764at2"/>
<dbReference type="SUPFAM" id="SSF46689">
    <property type="entry name" value="Homeodomain-like"/>
    <property type="match status" value="2"/>
</dbReference>
<keyword evidence="3" id="KW-0804">Transcription</keyword>
<gene>
    <name evidence="5" type="ORF">BKP64_15560</name>
</gene>
<dbReference type="GO" id="GO:0043565">
    <property type="term" value="F:sequence-specific DNA binding"/>
    <property type="evidence" value="ECO:0007669"/>
    <property type="project" value="InterPro"/>
</dbReference>
<dbReference type="PANTHER" id="PTHR43130">
    <property type="entry name" value="ARAC-FAMILY TRANSCRIPTIONAL REGULATOR"/>
    <property type="match status" value="1"/>
</dbReference>
<dbReference type="InterPro" id="IPR029062">
    <property type="entry name" value="Class_I_gatase-like"/>
</dbReference>
<dbReference type="Proteomes" id="UP000177445">
    <property type="component" value="Chromosome"/>
</dbReference>
<dbReference type="SMART" id="SM00342">
    <property type="entry name" value="HTH_ARAC"/>
    <property type="match status" value="1"/>
</dbReference>
<feature type="domain" description="HTH araC/xylS-type" evidence="4">
    <location>
        <begin position="236"/>
        <end position="334"/>
    </location>
</feature>
<dbReference type="RefSeq" id="WP_070972151.1">
    <property type="nucleotide sequence ID" value="NZ_CP017715.1"/>
</dbReference>
<keyword evidence="6" id="KW-1185">Reference proteome</keyword>
<dbReference type="STRING" id="1874317.BKP64_15560"/>
<sequence>MASPLTDRPMEIAILTVAETTSSTVYGMNDLLCSAGRDWGLITQGQPGTPLIRPTIVSTSGEPMQVANNGWIMPHRSLDADFHPDAVCVLEIAIAPHSDFAIGMSEEIDWLQHYWRKGGIIAAACTGALLLAEAGLLDDQDATTHWGFCDFVSRRYPKVRLHPNRALVTSGEEQRLIMAGGGTSWMDLGLYLIARFCGVEEAIHVAKVHLIDWHEVGQQPYAVLSCGRKAEDAIIAKCQVWAAEHYDQPSPVANMMALSGLSERSFKRRFKQATGMTPIEYVLTLRLEESKQILETSDMPIEAVAEAVGYQDAGFFGRKFLQRVGTTPTQYRRKFQNLRRHMGAGKRCPASLCSPHPGKYQ</sequence>
<evidence type="ECO:0000259" key="4">
    <source>
        <dbReference type="PROSITE" id="PS01124"/>
    </source>
</evidence>
<dbReference type="GO" id="GO:0009893">
    <property type="term" value="P:positive regulation of metabolic process"/>
    <property type="evidence" value="ECO:0007669"/>
    <property type="project" value="UniProtKB-ARBA"/>
</dbReference>
<evidence type="ECO:0000256" key="2">
    <source>
        <dbReference type="ARBA" id="ARBA00023125"/>
    </source>
</evidence>
<dbReference type="InterPro" id="IPR009057">
    <property type="entry name" value="Homeodomain-like_sf"/>
</dbReference>
<dbReference type="GO" id="GO:0003700">
    <property type="term" value="F:DNA-binding transcription factor activity"/>
    <property type="evidence" value="ECO:0007669"/>
    <property type="project" value="InterPro"/>
</dbReference>